<organism evidence="14 15">
    <name type="scientific">Microcaecilia unicolor</name>
    <dbReference type="NCBI Taxonomy" id="1415580"/>
    <lineage>
        <taxon>Eukaryota</taxon>
        <taxon>Metazoa</taxon>
        <taxon>Chordata</taxon>
        <taxon>Craniata</taxon>
        <taxon>Vertebrata</taxon>
        <taxon>Euteleostomi</taxon>
        <taxon>Amphibia</taxon>
        <taxon>Gymnophiona</taxon>
        <taxon>Siphonopidae</taxon>
        <taxon>Microcaecilia</taxon>
    </lineage>
</organism>
<dbReference type="InterPro" id="IPR026103">
    <property type="entry name" value="HARBI1_animal"/>
</dbReference>
<evidence type="ECO:0000256" key="3">
    <source>
        <dbReference type="ARBA" id="ARBA00004496"/>
    </source>
</evidence>
<dbReference type="PRINTS" id="PR02086">
    <property type="entry name" value="PUTNUCHARBI1"/>
</dbReference>
<evidence type="ECO:0000256" key="12">
    <source>
        <dbReference type="ARBA" id="ARBA00045850"/>
    </source>
</evidence>
<sequence length="313" mass="35346">MCDGGISVLLARYRILAETHAAVQQGEPPERDGVDREHVFRPVPRQRVYRRHQYRTRVSLDEMSDTEIVNMYRLNREAIFELYGKIRGEIDSCTARSHAVPRLVKLLCTLQFLATGSFQHVVGACCGVEQSTFSKHLDVVLNALTARFRDYIRFPRSEVELQELKLQFFNIAGFPNVLGAIDCTHVPLVPPSKTESVYRNRKAAYSMNVQAICDAKLRILDAVVRFPGSCHDSYILSHSDIGRNLSNGTYGEGWLLGDAGYGCKTWLLTRNVIERTFGVLKSRFCCLHISGGALLYTPRCAVKTVEWVHAVYS</sequence>
<dbReference type="PANTHER" id="PTHR22930">
    <property type="match status" value="1"/>
</dbReference>
<protein>
    <recommendedName>
        <fullName evidence="5">Putative nuclease HARBI1</fullName>
    </recommendedName>
    <alternativeName>
        <fullName evidence="11">Harbinger transposase-derived nuclease</fullName>
    </alternativeName>
</protein>
<evidence type="ECO:0000256" key="9">
    <source>
        <dbReference type="ARBA" id="ARBA00022801"/>
    </source>
</evidence>
<dbReference type="GO" id="GO:0005737">
    <property type="term" value="C:cytoplasm"/>
    <property type="evidence" value="ECO:0007669"/>
    <property type="project" value="UniProtKB-SubCell"/>
</dbReference>
<feature type="domain" description="DDE Tnp4" evidence="13">
    <location>
        <begin position="181"/>
        <end position="269"/>
    </location>
</feature>
<dbReference type="KEGG" id="muo:115467692"/>
<comment type="similarity">
    <text evidence="4">Belongs to the HARBI1 family.</text>
</comment>
<evidence type="ECO:0000256" key="11">
    <source>
        <dbReference type="ARBA" id="ARBA00030126"/>
    </source>
</evidence>
<dbReference type="GO" id="GO:0004518">
    <property type="term" value="F:nuclease activity"/>
    <property type="evidence" value="ECO:0007669"/>
    <property type="project" value="UniProtKB-KW"/>
</dbReference>
<evidence type="ECO:0000256" key="1">
    <source>
        <dbReference type="ARBA" id="ARBA00001968"/>
    </source>
</evidence>
<evidence type="ECO:0000256" key="6">
    <source>
        <dbReference type="ARBA" id="ARBA00022490"/>
    </source>
</evidence>
<comment type="subcellular location">
    <subcellularLocation>
        <location evidence="3">Cytoplasm</location>
    </subcellularLocation>
    <subcellularLocation>
        <location evidence="2">Nucleus</location>
    </subcellularLocation>
</comment>
<dbReference type="AlphaFoldDB" id="A0A6P7XI27"/>
<dbReference type="InParanoid" id="A0A6P7XI27"/>
<accession>A0A6P7XI27</accession>
<keyword evidence="6" id="KW-0963">Cytoplasm</keyword>
<dbReference type="GO" id="GO:0016787">
    <property type="term" value="F:hydrolase activity"/>
    <property type="evidence" value="ECO:0007669"/>
    <property type="project" value="UniProtKB-KW"/>
</dbReference>
<name>A0A6P7XI27_9AMPH</name>
<evidence type="ECO:0000256" key="7">
    <source>
        <dbReference type="ARBA" id="ARBA00022722"/>
    </source>
</evidence>
<dbReference type="GO" id="GO:0046872">
    <property type="term" value="F:metal ion binding"/>
    <property type="evidence" value="ECO:0007669"/>
    <property type="project" value="UniProtKB-KW"/>
</dbReference>
<evidence type="ECO:0000256" key="4">
    <source>
        <dbReference type="ARBA" id="ARBA00006958"/>
    </source>
</evidence>
<dbReference type="Proteomes" id="UP000515156">
    <property type="component" value="Chromosome 1"/>
</dbReference>
<keyword evidence="9" id="KW-0378">Hydrolase</keyword>
<reference evidence="15" key="1">
    <citation type="submission" date="2025-08" db="UniProtKB">
        <authorList>
            <consortium name="RefSeq"/>
        </authorList>
    </citation>
    <scope>IDENTIFICATION</scope>
</reference>
<dbReference type="GeneID" id="115467692"/>
<dbReference type="GO" id="GO:0005634">
    <property type="term" value="C:nucleus"/>
    <property type="evidence" value="ECO:0007669"/>
    <property type="project" value="UniProtKB-SubCell"/>
</dbReference>
<comment type="cofactor">
    <cofactor evidence="1">
        <name>a divalent metal cation</name>
        <dbReference type="ChEBI" id="CHEBI:60240"/>
    </cofactor>
</comment>
<dbReference type="Pfam" id="PF13359">
    <property type="entry name" value="DDE_Tnp_4"/>
    <property type="match status" value="1"/>
</dbReference>
<keyword evidence="8" id="KW-0479">Metal-binding</keyword>
<proteinExistence type="inferred from homology"/>
<keyword evidence="10" id="KW-0539">Nucleus</keyword>
<evidence type="ECO:0000259" key="13">
    <source>
        <dbReference type="Pfam" id="PF13359"/>
    </source>
</evidence>
<evidence type="ECO:0000256" key="8">
    <source>
        <dbReference type="ARBA" id="ARBA00022723"/>
    </source>
</evidence>
<gene>
    <name evidence="15" type="primary">LOC115467692</name>
</gene>
<dbReference type="OrthoDB" id="10062286at2759"/>
<evidence type="ECO:0000313" key="14">
    <source>
        <dbReference type="Proteomes" id="UP000515156"/>
    </source>
</evidence>
<evidence type="ECO:0000256" key="5">
    <source>
        <dbReference type="ARBA" id="ARBA00015519"/>
    </source>
</evidence>
<keyword evidence="14" id="KW-1185">Reference proteome</keyword>
<dbReference type="InterPro" id="IPR045249">
    <property type="entry name" value="HARBI1-like"/>
</dbReference>
<evidence type="ECO:0000313" key="15">
    <source>
        <dbReference type="RefSeq" id="XP_030055147.1"/>
    </source>
</evidence>
<keyword evidence="7" id="KW-0540">Nuclease</keyword>
<dbReference type="PANTHER" id="PTHR22930:SF267">
    <property type="entry name" value="NUCLEASE HARBI1-RELATED"/>
    <property type="match status" value="1"/>
</dbReference>
<comment type="function">
    <text evidence="12">Transposase-derived protein that may have nuclease activity. Does not have transposase activity.</text>
</comment>
<dbReference type="InterPro" id="IPR027806">
    <property type="entry name" value="HARBI1_dom"/>
</dbReference>
<evidence type="ECO:0000256" key="10">
    <source>
        <dbReference type="ARBA" id="ARBA00023242"/>
    </source>
</evidence>
<evidence type="ECO:0000256" key="2">
    <source>
        <dbReference type="ARBA" id="ARBA00004123"/>
    </source>
</evidence>
<dbReference type="RefSeq" id="XP_030055147.1">
    <property type="nucleotide sequence ID" value="XM_030199287.1"/>
</dbReference>